<keyword evidence="2" id="KW-0012">Acyltransferase</keyword>
<sequence length="145" mass="16953">MTVRKATQRETQKILQHSEKVMEEATMGYVKPQKDKAYQMVLSYFDEGGFYLVYAKNNNIQGWIGIGRAMDSFADEMVGLIFEIFVLPKYRKQGIAEKLFFEAFEYLKEEGCKIVQLNVFAENPAKHLYQKLGFREISTIMERQL</sequence>
<dbReference type="GO" id="GO:0016747">
    <property type="term" value="F:acyltransferase activity, transferring groups other than amino-acyl groups"/>
    <property type="evidence" value="ECO:0007669"/>
    <property type="project" value="InterPro"/>
</dbReference>
<organism evidence="4 5">
    <name type="scientific">Lederbergia citrea</name>
    <dbReference type="NCBI Taxonomy" id="2833581"/>
    <lineage>
        <taxon>Bacteria</taxon>
        <taxon>Bacillati</taxon>
        <taxon>Bacillota</taxon>
        <taxon>Bacilli</taxon>
        <taxon>Bacillales</taxon>
        <taxon>Bacillaceae</taxon>
        <taxon>Lederbergia</taxon>
    </lineage>
</organism>
<dbReference type="PANTHER" id="PTHR43420">
    <property type="entry name" value="ACETYLTRANSFERASE"/>
    <property type="match status" value="1"/>
</dbReference>
<gene>
    <name evidence="4" type="ORF">KHA91_10230</name>
</gene>
<dbReference type="Pfam" id="PF00583">
    <property type="entry name" value="Acetyltransf_1"/>
    <property type="match status" value="1"/>
</dbReference>
<comment type="caution">
    <text evidence="4">The sequence shown here is derived from an EMBL/GenBank/DDBJ whole genome shotgun (WGS) entry which is preliminary data.</text>
</comment>
<dbReference type="InterPro" id="IPR016181">
    <property type="entry name" value="Acyl_CoA_acyltransferase"/>
</dbReference>
<keyword evidence="5" id="KW-1185">Reference proteome</keyword>
<dbReference type="PROSITE" id="PS51186">
    <property type="entry name" value="GNAT"/>
    <property type="match status" value="1"/>
</dbReference>
<dbReference type="CDD" id="cd04301">
    <property type="entry name" value="NAT_SF"/>
    <property type="match status" value="1"/>
</dbReference>
<keyword evidence="1" id="KW-0808">Transferase</keyword>
<accession>A0A942UUG5</accession>
<dbReference type="Proteomes" id="UP000676456">
    <property type="component" value="Unassembled WGS sequence"/>
</dbReference>
<name>A0A942UUG5_9BACI</name>
<protein>
    <submittedName>
        <fullName evidence="4">GNAT family N-acetyltransferase</fullName>
    </submittedName>
</protein>
<dbReference type="InterPro" id="IPR050680">
    <property type="entry name" value="YpeA/RimI_acetyltransf"/>
</dbReference>
<evidence type="ECO:0000256" key="2">
    <source>
        <dbReference type="ARBA" id="ARBA00023315"/>
    </source>
</evidence>
<dbReference type="AlphaFoldDB" id="A0A942UUG5"/>
<evidence type="ECO:0000259" key="3">
    <source>
        <dbReference type="PROSITE" id="PS51186"/>
    </source>
</evidence>
<evidence type="ECO:0000313" key="4">
    <source>
        <dbReference type="EMBL" id="MBS4223119.1"/>
    </source>
</evidence>
<dbReference type="InterPro" id="IPR000182">
    <property type="entry name" value="GNAT_dom"/>
</dbReference>
<dbReference type="SUPFAM" id="SSF55729">
    <property type="entry name" value="Acyl-CoA N-acyltransferases (Nat)"/>
    <property type="match status" value="1"/>
</dbReference>
<dbReference type="Gene3D" id="3.40.630.30">
    <property type="match status" value="1"/>
</dbReference>
<evidence type="ECO:0000313" key="5">
    <source>
        <dbReference type="Proteomes" id="UP000676456"/>
    </source>
</evidence>
<dbReference type="EMBL" id="JAGYPN010000002">
    <property type="protein sequence ID" value="MBS4223119.1"/>
    <property type="molecule type" value="Genomic_DNA"/>
</dbReference>
<evidence type="ECO:0000256" key="1">
    <source>
        <dbReference type="ARBA" id="ARBA00022679"/>
    </source>
</evidence>
<reference evidence="4 5" key="1">
    <citation type="submission" date="2021-05" db="EMBL/GenBank/DDBJ databases">
        <title>Novel Bacillus species.</title>
        <authorList>
            <person name="Liu G."/>
        </authorList>
    </citation>
    <scope>NUCLEOTIDE SEQUENCE [LARGE SCALE GENOMIC DNA]</scope>
    <source>
        <strain evidence="4 5">FJAT-49682</strain>
    </source>
</reference>
<feature type="domain" description="N-acetyltransferase" evidence="3">
    <location>
        <begin position="1"/>
        <end position="145"/>
    </location>
</feature>
<dbReference type="PANTHER" id="PTHR43420:SF12">
    <property type="entry name" value="N-ACETYLTRANSFERASE DOMAIN-CONTAINING PROTEIN"/>
    <property type="match status" value="1"/>
</dbReference>
<proteinExistence type="predicted"/>